<proteinExistence type="predicted"/>
<dbReference type="eggNOG" id="ENOG502QVB0">
    <property type="taxonomic scope" value="Eukaryota"/>
</dbReference>
<sequence>MNALKETILRLTKSVPEHVLRPSIYTPRPSSSTATGNVPTNMSSNTITFTNDPPSIPYPITYRRIPYQQLFREFLEPLDMPNLKTFNTSQQATPYQSNAESENDTKYNVEEARRNWAKRKSTKVQDQLQVYFENRQIFHKMLQYLIEITPPHLKNIQSETYKHHILAQESTDHQLYHPSTRYCINYGPLPNLPQPLTTHVFTNYIHDLAHIQHQWQNASSLSGIIPQILLDSHKLNNFEMAPYRSITSYNHLMHYFGVTKNQSFLARALIVSMNRDGHNIDTQTINTMINIVRKQSRIRSRANSLQLVLKYLYLANDAGVEINLTTWSRIYDIISSPYLKQQFLEEMDHQKVPIPDALHRKMVRDLDSCK</sequence>
<gene>
    <name evidence="2" type="ORF">CORT_0G00530</name>
</gene>
<keyword evidence="3" id="KW-1185">Reference proteome</keyword>
<dbReference type="RefSeq" id="XP_003870871.1">
    <property type="nucleotide sequence ID" value="XM_003870822.1"/>
</dbReference>
<reference evidence="2 3" key="1">
    <citation type="journal article" date="2012" name="PLoS ONE">
        <title>Sequence and analysis of the genome of the pathogenic yeast Candida orthopsilosis.</title>
        <authorList>
            <person name="Riccombeni A."/>
            <person name="Vidanes G."/>
            <person name="Proux-Wera E."/>
            <person name="Wolfe K.H."/>
            <person name="Butler G."/>
        </authorList>
    </citation>
    <scope>NUCLEOTIDE SEQUENCE [LARGE SCALE GENOMIC DNA]</scope>
    <source>
        <strain evidence="2 3">Co 90-125</strain>
    </source>
</reference>
<dbReference type="GeneID" id="14541955"/>
<organism evidence="2 3">
    <name type="scientific">Candida orthopsilosis (strain 90-125)</name>
    <name type="common">Yeast</name>
    <dbReference type="NCBI Taxonomy" id="1136231"/>
    <lineage>
        <taxon>Eukaryota</taxon>
        <taxon>Fungi</taxon>
        <taxon>Dikarya</taxon>
        <taxon>Ascomycota</taxon>
        <taxon>Saccharomycotina</taxon>
        <taxon>Pichiomycetes</taxon>
        <taxon>Debaryomycetaceae</taxon>
        <taxon>Candida/Lodderomyces clade</taxon>
        <taxon>Candida</taxon>
    </lineage>
</organism>
<evidence type="ECO:0000313" key="3">
    <source>
        <dbReference type="Proteomes" id="UP000005018"/>
    </source>
</evidence>
<accession>H8X9S7</accession>
<dbReference type="HOGENOM" id="CLU_748019_0_0_1"/>
<protein>
    <submittedName>
        <fullName evidence="2">Uncharacterized protein</fullName>
    </submittedName>
</protein>
<dbReference type="KEGG" id="cot:CORT_0G00530"/>
<dbReference type="EMBL" id="HE681725">
    <property type="protein sequence ID" value="CCG24743.1"/>
    <property type="molecule type" value="Genomic_DNA"/>
</dbReference>
<feature type="compositionally biased region" description="Polar residues" evidence="1">
    <location>
        <begin position="28"/>
        <end position="50"/>
    </location>
</feature>
<dbReference type="AlphaFoldDB" id="H8X9S7"/>
<feature type="region of interest" description="Disordered" evidence="1">
    <location>
        <begin position="22"/>
        <end position="50"/>
    </location>
</feature>
<dbReference type="OrthoDB" id="185373at2759"/>
<evidence type="ECO:0000256" key="1">
    <source>
        <dbReference type="SAM" id="MobiDB-lite"/>
    </source>
</evidence>
<name>H8X9S7_CANO9</name>
<evidence type="ECO:0000313" key="2">
    <source>
        <dbReference type="EMBL" id="CCG24743.1"/>
    </source>
</evidence>
<dbReference type="Proteomes" id="UP000005018">
    <property type="component" value="Chromosome 7"/>
</dbReference>